<dbReference type="InterPro" id="IPR002068">
    <property type="entry name" value="A-crystallin/Hsp20_dom"/>
</dbReference>
<dbReference type="PANTHER" id="PTHR11527">
    <property type="entry name" value="HEAT-SHOCK PROTEIN 20 FAMILY MEMBER"/>
    <property type="match status" value="1"/>
</dbReference>
<evidence type="ECO:0000313" key="6">
    <source>
        <dbReference type="Proteomes" id="UP000683000"/>
    </source>
</evidence>
<reference evidence="5" key="1">
    <citation type="submission" date="2021-03" db="EMBL/GenBank/DDBJ databases">
        <title>Evolutionary innovations through gain and loss of genes in the ectomycorrhizal Boletales.</title>
        <authorList>
            <person name="Wu G."/>
            <person name="Miyauchi S."/>
            <person name="Morin E."/>
            <person name="Yang Z.-L."/>
            <person name="Xu J."/>
            <person name="Martin F.M."/>
        </authorList>
    </citation>
    <scope>NUCLEOTIDE SEQUENCE</scope>
    <source>
        <strain evidence="5">BR01</strain>
    </source>
</reference>
<dbReference type="PROSITE" id="PS01031">
    <property type="entry name" value="SHSP"/>
    <property type="match status" value="1"/>
</dbReference>
<proteinExistence type="inferred from homology"/>
<evidence type="ECO:0000256" key="3">
    <source>
        <dbReference type="RuleBase" id="RU003616"/>
    </source>
</evidence>
<sequence length="156" mass="17477">MSSLIRFHYDPFTDFDRLFDDAFNARFWPSSVKAGPTGCATTDTTQHLDSFRPRMDVKESKDANIITATIELPGLKSEDVAISIQQDRLTVSGESAAPHAHESDGYGILERRYGKLSGRYSFRLDQDVNAKLENGLLTVTFPKANPEQQPQRIAIQ</sequence>
<protein>
    <submittedName>
        <fullName evidence="5">Small heat shock protein</fullName>
    </submittedName>
</protein>
<evidence type="ECO:0000259" key="4">
    <source>
        <dbReference type="PROSITE" id="PS01031"/>
    </source>
</evidence>
<keyword evidence="1 5" id="KW-0346">Stress response</keyword>
<dbReference type="Pfam" id="PF00011">
    <property type="entry name" value="HSP20"/>
    <property type="match status" value="1"/>
</dbReference>
<dbReference type="Gene3D" id="2.60.40.790">
    <property type="match status" value="1"/>
</dbReference>
<dbReference type="Proteomes" id="UP000683000">
    <property type="component" value="Unassembled WGS sequence"/>
</dbReference>
<dbReference type="AlphaFoldDB" id="A0A8I2YET1"/>
<organism evidence="5 6">
    <name type="scientific">Boletus reticuloceps</name>
    <dbReference type="NCBI Taxonomy" id="495285"/>
    <lineage>
        <taxon>Eukaryota</taxon>
        <taxon>Fungi</taxon>
        <taxon>Dikarya</taxon>
        <taxon>Basidiomycota</taxon>
        <taxon>Agaricomycotina</taxon>
        <taxon>Agaricomycetes</taxon>
        <taxon>Agaricomycetidae</taxon>
        <taxon>Boletales</taxon>
        <taxon>Boletineae</taxon>
        <taxon>Boletaceae</taxon>
        <taxon>Boletoideae</taxon>
        <taxon>Boletus</taxon>
    </lineage>
</organism>
<name>A0A8I2YET1_9AGAM</name>
<evidence type="ECO:0000256" key="1">
    <source>
        <dbReference type="ARBA" id="ARBA00023016"/>
    </source>
</evidence>
<dbReference type="SUPFAM" id="SSF49764">
    <property type="entry name" value="HSP20-like chaperones"/>
    <property type="match status" value="1"/>
</dbReference>
<accession>A0A8I2YET1</accession>
<evidence type="ECO:0000313" key="5">
    <source>
        <dbReference type="EMBL" id="KAG6370529.1"/>
    </source>
</evidence>
<feature type="domain" description="SHSP" evidence="4">
    <location>
        <begin position="46"/>
        <end position="156"/>
    </location>
</feature>
<dbReference type="EMBL" id="JAGFBS010000048">
    <property type="protein sequence ID" value="KAG6370529.1"/>
    <property type="molecule type" value="Genomic_DNA"/>
</dbReference>
<evidence type="ECO:0000256" key="2">
    <source>
        <dbReference type="PROSITE-ProRule" id="PRU00285"/>
    </source>
</evidence>
<comment type="caution">
    <text evidence="5">The sequence shown here is derived from an EMBL/GenBank/DDBJ whole genome shotgun (WGS) entry which is preliminary data.</text>
</comment>
<dbReference type="OrthoDB" id="1431247at2759"/>
<comment type="similarity">
    <text evidence="2 3">Belongs to the small heat shock protein (HSP20) family.</text>
</comment>
<dbReference type="InterPro" id="IPR031107">
    <property type="entry name" value="Small_HSP"/>
</dbReference>
<dbReference type="CDD" id="cd06464">
    <property type="entry name" value="ACD_sHsps-like"/>
    <property type="match status" value="1"/>
</dbReference>
<gene>
    <name evidence="5" type="ORF">JVT61DRAFT_11313</name>
</gene>
<keyword evidence="6" id="KW-1185">Reference proteome</keyword>
<dbReference type="InterPro" id="IPR008978">
    <property type="entry name" value="HSP20-like_chaperone"/>
</dbReference>